<dbReference type="EMBL" id="HG917868">
    <property type="protein sequence ID" value="CDM67595.1"/>
    <property type="molecule type" value="Genomic_DNA"/>
</dbReference>
<protein>
    <submittedName>
        <fullName evidence="4">Putative membrane protein</fullName>
    </submittedName>
</protein>
<dbReference type="PANTHER" id="PTHR31157:SF1">
    <property type="entry name" value="SCP DOMAIN-CONTAINING PROTEIN"/>
    <property type="match status" value="1"/>
</dbReference>
<evidence type="ECO:0000256" key="1">
    <source>
        <dbReference type="SAM" id="MobiDB-lite"/>
    </source>
</evidence>
<dbReference type="InterPro" id="IPR035940">
    <property type="entry name" value="CAP_sf"/>
</dbReference>
<feature type="transmembrane region" description="Helical" evidence="2">
    <location>
        <begin position="63"/>
        <end position="85"/>
    </location>
</feature>
<accession>W6SD77</accession>
<dbReference type="RefSeq" id="WP_051483638.1">
    <property type="nucleotide sequence ID" value="NZ_HG917868.1"/>
</dbReference>
<dbReference type="SUPFAM" id="SSF55797">
    <property type="entry name" value="PR-1-like"/>
    <property type="match status" value="1"/>
</dbReference>
<feature type="compositionally biased region" description="Acidic residues" evidence="1">
    <location>
        <begin position="114"/>
        <end position="128"/>
    </location>
</feature>
<sequence>MKDKNKINTTKENTKMDIDDTIELSITGVLDEIERVNKEEFEESDNIEFREKEIKSSKRTKKILVAVVAFIVIISSSAMAIAVLGKNKAEAKNKKDNKIVSKVDKNEKETTDVEEKDEEDPKVEEETKESEVTEDKVEDNNETEEKNDTVIESKVQEVKKTEVSNTATKAVETEKVNTTVMPEGENFLSEVENIVYQKINEERSKAGIQNLTNSERIKKYARVKVKDMADNGYLASKDLNGNLITVYMRNDGITYGSWGENIGYVTYDSDPTALAEKFIGNFMNSTSNKDKILSTTYSEVGIGIYKSGDRVYIAQEFIR</sequence>
<organism evidence="4 5">
    <name type="scientific">Clostridium bornimense</name>
    <dbReference type="NCBI Taxonomy" id="1216932"/>
    <lineage>
        <taxon>Bacteria</taxon>
        <taxon>Bacillati</taxon>
        <taxon>Bacillota</taxon>
        <taxon>Clostridia</taxon>
        <taxon>Eubacteriales</taxon>
        <taxon>Clostridiaceae</taxon>
        <taxon>Clostridium</taxon>
    </lineage>
</organism>
<dbReference type="CDD" id="cd05379">
    <property type="entry name" value="CAP_bacterial"/>
    <property type="match status" value="1"/>
</dbReference>
<dbReference type="AlphaFoldDB" id="W6SD77"/>
<dbReference type="Gene3D" id="3.40.33.10">
    <property type="entry name" value="CAP"/>
    <property type="match status" value="1"/>
</dbReference>
<dbReference type="PATRIC" id="fig|1216932.3.peg.413"/>
<keyword evidence="2" id="KW-1133">Transmembrane helix</keyword>
<reference evidence="4 5" key="1">
    <citation type="submission" date="2013-11" db="EMBL/GenBank/DDBJ databases">
        <title>Complete genome sequence of Clostridum sp. M2/40.</title>
        <authorList>
            <person name="Wibberg D."/>
            <person name="Puehler A."/>
            <person name="Schlueter A."/>
        </authorList>
    </citation>
    <scope>NUCLEOTIDE SEQUENCE [LARGE SCALE GENOMIC DNA]</scope>
    <source>
        <strain evidence="5">M2/40</strain>
    </source>
</reference>
<proteinExistence type="predicted"/>
<dbReference type="InterPro" id="IPR014044">
    <property type="entry name" value="CAP_dom"/>
</dbReference>
<feature type="domain" description="SCP" evidence="3">
    <location>
        <begin position="197"/>
        <end position="314"/>
    </location>
</feature>
<dbReference type="eggNOG" id="COG2340">
    <property type="taxonomic scope" value="Bacteria"/>
</dbReference>
<dbReference type="PANTHER" id="PTHR31157">
    <property type="entry name" value="SCP DOMAIN-CONTAINING PROTEIN"/>
    <property type="match status" value="1"/>
</dbReference>
<feature type="compositionally biased region" description="Basic and acidic residues" evidence="1">
    <location>
        <begin position="129"/>
        <end position="154"/>
    </location>
</feature>
<dbReference type="Pfam" id="PF00188">
    <property type="entry name" value="CAP"/>
    <property type="match status" value="1"/>
</dbReference>
<keyword evidence="2" id="KW-0472">Membrane</keyword>
<feature type="compositionally biased region" description="Basic and acidic residues" evidence="1">
    <location>
        <begin position="102"/>
        <end position="113"/>
    </location>
</feature>
<keyword evidence="5" id="KW-1185">Reference proteome</keyword>
<dbReference type="STRING" id="1216932.CM240_0428"/>
<dbReference type="OrthoDB" id="9783944at2"/>
<gene>
    <name evidence="4" type="ORF">CM240_0428</name>
</gene>
<dbReference type="KEGG" id="clt:CM240_0428"/>
<evidence type="ECO:0000256" key="2">
    <source>
        <dbReference type="SAM" id="Phobius"/>
    </source>
</evidence>
<evidence type="ECO:0000259" key="3">
    <source>
        <dbReference type="Pfam" id="PF00188"/>
    </source>
</evidence>
<dbReference type="HOGENOM" id="CLU_870699_0_0_9"/>
<feature type="region of interest" description="Disordered" evidence="1">
    <location>
        <begin position="102"/>
        <end position="154"/>
    </location>
</feature>
<evidence type="ECO:0000313" key="5">
    <source>
        <dbReference type="Proteomes" id="UP000019426"/>
    </source>
</evidence>
<evidence type="ECO:0000313" key="4">
    <source>
        <dbReference type="EMBL" id="CDM67595.1"/>
    </source>
</evidence>
<name>W6SD77_9CLOT</name>
<dbReference type="Proteomes" id="UP000019426">
    <property type="component" value="Chromosome M2/40_rep1"/>
</dbReference>
<keyword evidence="2" id="KW-0812">Transmembrane</keyword>